<dbReference type="EMBL" id="LAZR01000009">
    <property type="protein sequence ID" value="KKO08747.1"/>
    <property type="molecule type" value="Genomic_DNA"/>
</dbReference>
<protein>
    <recommendedName>
        <fullName evidence="2">3-dehydroquinate dehydratase</fullName>
    </recommendedName>
</protein>
<accession>A0A0F9Y9Q5</accession>
<sequence>MPREINATVPFSMLGYIHTATRGRPNAILSDVAARLAAQGVRVTGLVQFRAPQTGAHPCDMELMCLPGGQVFSIAQDLGRGASGCRMDIGSLETAVAQVEREIAQGAEVLIVNKFGAQESKGHGFSAAIAQALDRGVPVITVVNPLNIEAFLRFADGMATELAPEADAIMAWVAQKPAATPPSPTKP</sequence>
<gene>
    <name evidence="1" type="ORF">LCGC14_0046870</name>
</gene>
<comment type="caution">
    <text evidence="1">The sequence shown here is derived from an EMBL/GenBank/DDBJ whole genome shotgun (WGS) entry which is preliminary data.</text>
</comment>
<evidence type="ECO:0008006" key="2">
    <source>
        <dbReference type="Google" id="ProtNLM"/>
    </source>
</evidence>
<dbReference type="Gene3D" id="3.40.50.2300">
    <property type="match status" value="1"/>
</dbReference>
<evidence type="ECO:0000313" key="1">
    <source>
        <dbReference type="EMBL" id="KKO08747.1"/>
    </source>
</evidence>
<proteinExistence type="predicted"/>
<dbReference type="InterPro" id="IPR018912">
    <property type="entry name" value="DUF2478"/>
</dbReference>
<dbReference type="AlphaFoldDB" id="A0A0F9Y9Q5"/>
<reference evidence="1" key="1">
    <citation type="journal article" date="2015" name="Nature">
        <title>Complex archaea that bridge the gap between prokaryotes and eukaryotes.</title>
        <authorList>
            <person name="Spang A."/>
            <person name="Saw J.H."/>
            <person name="Jorgensen S.L."/>
            <person name="Zaremba-Niedzwiedzka K."/>
            <person name="Martijn J."/>
            <person name="Lind A.E."/>
            <person name="van Eijk R."/>
            <person name="Schleper C."/>
            <person name="Guy L."/>
            <person name="Ettema T.J."/>
        </authorList>
    </citation>
    <scope>NUCLEOTIDE SEQUENCE</scope>
</reference>
<organism evidence="1">
    <name type="scientific">marine sediment metagenome</name>
    <dbReference type="NCBI Taxonomy" id="412755"/>
    <lineage>
        <taxon>unclassified sequences</taxon>
        <taxon>metagenomes</taxon>
        <taxon>ecological metagenomes</taxon>
    </lineage>
</organism>
<name>A0A0F9Y9Q5_9ZZZZ</name>
<dbReference type="Pfam" id="PF10649">
    <property type="entry name" value="DUF2478"/>
    <property type="match status" value="1"/>
</dbReference>